<organism evidence="1 2">
    <name type="scientific">Edaphobacter aggregans</name>
    <dbReference type="NCBI Taxonomy" id="570835"/>
    <lineage>
        <taxon>Bacteria</taxon>
        <taxon>Pseudomonadati</taxon>
        <taxon>Acidobacteriota</taxon>
        <taxon>Terriglobia</taxon>
        <taxon>Terriglobales</taxon>
        <taxon>Acidobacteriaceae</taxon>
        <taxon>Edaphobacter</taxon>
    </lineage>
</organism>
<name>A0A3R9R5P7_9BACT</name>
<sequence length="309" mass="35043">MPRSRRYLIPSTGESYTAAKVKKLSIEQQTEVMRHWFEDRYIAPDELPYDSGEGGIQWIGSGPYNADQQLRQEFDEVASGEAIAKLSSDLGDLHYEWAKRPDASEYDTEEMSDWIASVDPFFALMTGLSDIEETTKRKRTVRDGKILHRLLFANVVTSLETYLGDAFTKVLLSREDLLFHFYRTNQRFREFDPQPPDTEPTEQHMRTIVENFMAWNIWHRMTRTARVYKDALGIELPADLGIIGPAIGFRHDIVHRNGKSAAGVVGTWGIAEILALTEAVSGLATDIQKKIDKLSPKVSTIDDGGFVQI</sequence>
<accession>A0A3R9R5P7</accession>
<dbReference type="RefSeq" id="WP_125486957.1">
    <property type="nucleotide sequence ID" value="NZ_RSDW01000001.1"/>
</dbReference>
<evidence type="ECO:0000313" key="1">
    <source>
        <dbReference type="EMBL" id="RSL18615.1"/>
    </source>
</evidence>
<proteinExistence type="predicted"/>
<dbReference type="OrthoDB" id="119238at2"/>
<protein>
    <submittedName>
        <fullName evidence="1">Uncharacterized protein</fullName>
    </submittedName>
</protein>
<keyword evidence="2" id="KW-1185">Reference proteome</keyword>
<dbReference type="Proteomes" id="UP000269669">
    <property type="component" value="Unassembled WGS sequence"/>
</dbReference>
<dbReference type="EMBL" id="RSDW01000001">
    <property type="protein sequence ID" value="RSL18615.1"/>
    <property type="molecule type" value="Genomic_DNA"/>
</dbReference>
<reference evidence="1 2" key="1">
    <citation type="submission" date="2018-12" db="EMBL/GenBank/DDBJ databases">
        <title>Sequencing of bacterial isolates from soil warming experiment in Harvard Forest, Massachusetts, USA.</title>
        <authorList>
            <person name="Deangelis K."/>
        </authorList>
    </citation>
    <scope>NUCLEOTIDE SEQUENCE [LARGE SCALE GENOMIC DNA]</scope>
    <source>
        <strain evidence="1 2">EB153</strain>
    </source>
</reference>
<dbReference type="AlphaFoldDB" id="A0A3R9R5P7"/>
<comment type="caution">
    <text evidence="1">The sequence shown here is derived from an EMBL/GenBank/DDBJ whole genome shotgun (WGS) entry which is preliminary data.</text>
</comment>
<gene>
    <name evidence="1" type="ORF">EDE15_4205</name>
</gene>
<evidence type="ECO:0000313" key="2">
    <source>
        <dbReference type="Proteomes" id="UP000269669"/>
    </source>
</evidence>